<evidence type="ECO:0000256" key="3">
    <source>
        <dbReference type="ARBA" id="ARBA00023242"/>
    </source>
</evidence>
<dbReference type="PANTHER" id="PTHR13471:SF0">
    <property type="entry name" value="NUCLEAR EXOSOME REGULATOR NRDE2"/>
    <property type="match status" value="1"/>
</dbReference>
<reference evidence="5 6" key="1">
    <citation type="submission" date="2024-02" db="EMBL/GenBank/DDBJ databases">
        <title>High-quality chromosome-scale genome assembly of Pensacola bahiagrass (Paspalum notatum Flugge var. saurae).</title>
        <authorList>
            <person name="Vega J.M."/>
            <person name="Podio M."/>
            <person name="Orjuela J."/>
            <person name="Siena L.A."/>
            <person name="Pessino S.C."/>
            <person name="Combes M.C."/>
            <person name="Mariac C."/>
            <person name="Albertini E."/>
            <person name="Pupilli F."/>
            <person name="Ortiz J.P.A."/>
            <person name="Leblanc O."/>
        </authorList>
    </citation>
    <scope>NUCLEOTIDE SEQUENCE [LARGE SCALE GENOMIC DNA]</scope>
    <source>
        <strain evidence="5">R1</strain>
        <tissue evidence="5">Leaf</tissue>
    </source>
</reference>
<dbReference type="SMART" id="SM00386">
    <property type="entry name" value="HAT"/>
    <property type="match status" value="4"/>
</dbReference>
<proteinExistence type="inferred from homology"/>
<dbReference type="PANTHER" id="PTHR13471">
    <property type="entry name" value="TETRATRICOPEPTIDE-LIKE HELICAL"/>
    <property type="match status" value="1"/>
</dbReference>
<feature type="region of interest" description="Disordered" evidence="4">
    <location>
        <begin position="1"/>
        <end position="49"/>
    </location>
</feature>
<feature type="compositionally biased region" description="Basic residues" evidence="4">
    <location>
        <begin position="136"/>
        <end position="147"/>
    </location>
</feature>
<evidence type="ECO:0000256" key="4">
    <source>
        <dbReference type="SAM" id="MobiDB-lite"/>
    </source>
</evidence>
<keyword evidence="3" id="KW-0539">Nucleus</keyword>
<gene>
    <name evidence="5" type="ORF">U9M48_021752</name>
</gene>
<protein>
    <recommendedName>
        <fullName evidence="7">Protein NRDE2 homolog</fullName>
    </recommendedName>
</protein>
<feature type="compositionally biased region" description="Low complexity" evidence="4">
    <location>
        <begin position="61"/>
        <end position="72"/>
    </location>
</feature>
<dbReference type="InterPro" id="IPR011990">
    <property type="entry name" value="TPR-like_helical_dom_sf"/>
</dbReference>
<feature type="compositionally biased region" description="Polar residues" evidence="4">
    <location>
        <begin position="594"/>
        <end position="606"/>
    </location>
</feature>
<feature type="region of interest" description="Disordered" evidence="4">
    <location>
        <begin position="61"/>
        <end position="167"/>
    </location>
</feature>
<evidence type="ECO:0008006" key="7">
    <source>
        <dbReference type="Google" id="ProtNLM"/>
    </source>
</evidence>
<dbReference type="Gene3D" id="1.25.40.10">
    <property type="entry name" value="Tetratricopeptide repeat domain"/>
    <property type="match status" value="2"/>
</dbReference>
<evidence type="ECO:0000256" key="2">
    <source>
        <dbReference type="ARBA" id="ARBA00009265"/>
    </source>
</evidence>
<comment type="subcellular location">
    <subcellularLocation>
        <location evidence="1">Nucleus</location>
    </subcellularLocation>
</comment>
<organism evidence="5 6">
    <name type="scientific">Paspalum notatum var. saurae</name>
    <dbReference type="NCBI Taxonomy" id="547442"/>
    <lineage>
        <taxon>Eukaryota</taxon>
        <taxon>Viridiplantae</taxon>
        <taxon>Streptophyta</taxon>
        <taxon>Embryophyta</taxon>
        <taxon>Tracheophyta</taxon>
        <taxon>Spermatophyta</taxon>
        <taxon>Magnoliopsida</taxon>
        <taxon>Liliopsida</taxon>
        <taxon>Poales</taxon>
        <taxon>Poaceae</taxon>
        <taxon>PACMAD clade</taxon>
        <taxon>Panicoideae</taxon>
        <taxon>Andropogonodae</taxon>
        <taxon>Paspaleae</taxon>
        <taxon>Paspalinae</taxon>
        <taxon>Paspalum</taxon>
    </lineage>
</organism>
<evidence type="ECO:0000256" key="1">
    <source>
        <dbReference type="ARBA" id="ARBA00004123"/>
    </source>
</evidence>
<dbReference type="EMBL" id="CP144749">
    <property type="protein sequence ID" value="WVZ73446.1"/>
    <property type="molecule type" value="Genomic_DNA"/>
</dbReference>
<feature type="compositionally biased region" description="Acidic residues" evidence="4">
    <location>
        <begin position="637"/>
        <end position="650"/>
    </location>
</feature>
<dbReference type="SUPFAM" id="SSF48452">
    <property type="entry name" value="TPR-like"/>
    <property type="match status" value="1"/>
</dbReference>
<comment type="similarity">
    <text evidence="2">Belongs to the NRDE2 family.</text>
</comment>
<feature type="compositionally biased region" description="Polar residues" evidence="4">
    <location>
        <begin position="1"/>
        <end position="12"/>
    </location>
</feature>
<dbReference type="GO" id="GO:1902369">
    <property type="term" value="P:negative regulation of RNA catabolic process"/>
    <property type="evidence" value="ECO:0007669"/>
    <property type="project" value="TreeGrafter"/>
</dbReference>
<accession>A0AAQ3WUA4</accession>
<dbReference type="InterPro" id="IPR003107">
    <property type="entry name" value="HAT"/>
</dbReference>
<dbReference type="GO" id="GO:0071013">
    <property type="term" value="C:catalytic step 2 spliceosome"/>
    <property type="evidence" value="ECO:0007669"/>
    <property type="project" value="TreeGrafter"/>
</dbReference>
<feature type="compositionally biased region" description="Polar residues" evidence="4">
    <location>
        <begin position="616"/>
        <end position="636"/>
    </location>
</feature>
<dbReference type="GO" id="GO:0031048">
    <property type="term" value="P:regulatory ncRNA-mediated heterochromatin formation"/>
    <property type="evidence" value="ECO:0007669"/>
    <property type="project" value="TreeGrafter"/>
</dbReference>
<dbReference type="InterPro" id="IPR013633">
    <property type="entry name" value="NRDE-2"/>
</dbReference>
<evidence type="ECO:0000313" key="6">
    <source>
        <dbReference type="Proteomes" id="UP001341281"/>
    </source>
</evidence>
<sequence>MASRASTSTVPPRQSPEHSASAMEPSPEPSPPVTAATFPAVGEGHQEYQATTSSSLFPLFPLAAPASTTPTAESQWLSNPSFSFDASSLDIPATSSSSIPPPLSPSSDDDAPPQPAPAKYELVPSSPSSDDESGSRRKGRGRRKRRREKEQYGGDLSSRKAGVRSWAGSETKPAKDYYVDAKGDHDNLAFGSLYSQSSVNAGLDQHFDILYFISQPCLVCLKLVLVAHLTILFTEALTPQETCRMDVARYKSQSMLEARGLNRYIFYNRRFGSSHIDLDSDLDGMDNKVRAGGRYYSAKNAFFERNKGFKHLKVHKGNINVMLAEDFVPLDTQSLPVKSTTAEQELEESWEDEILRRTREFNKMSRERPQDEKVWLAFAQFQDKVASTQPQKAARLQTTERKISILEKAVELNPDSDELLLCLLKSYGERDSTETLLGKWEQILTKHPDSCKLWKQYLLLCQGEFSRFKVSEIRKSYVYAVQALSAACTKLCRQDNGNVDSKSSSLAQLEVGLVDIFVNLCRFEWQTGHRELATGLFQAEMEFSLFSPPLYLTTSSKQRLFEHFWNSGGARIGEDGACGWSAWLAKDEESRQNLVVQETSQETETGGWSGWFDPSLGNTDANDLSNKSLEPSSTGNDADDPDAEDSPAQDDVEALLKKLGIDVDAESNSEVKDAETWKRWASMELSRDNDQWMPLHEKSGSLHSGNAPSGEDNDQLSRVILFEDVVEYLFSLSSEEARFSLICQFIDFYGGKISRWASTNSSSWLDRILSLEMITNDILEDLSALSDIVNKNQNSYGYKLESLLGSMHDFSERPGLVKFLKNAILLLLHVFPRNHVLEEAVLVTAQLYAVQDNSSTTPANASRALAKTMLKKDRQDFLLCGIYGRTEAMHGNIEQARKIFDMALLSTETATEDLRKKAPILYLWYAEMEITASTSRNNSDSMHRAVYILSCLGSNIKYSPFIGPISRPQQLRARQGFKEQIRSLRSALAHGGIQEESVALICSASLFESITSGYSSGLEVIEETFPVALSESSDNLEFEDLWVYYIKLLKNNINQLSLSRVWPSVSQGVHKYPYNPKSYSAMLTLSCLYSVSNNLRLTLDKCSQRDPSIITLLFALSFEWSKAGSDNRIHNLFERALADDKLQKSVLLWRCYLAYEAEIACNSSAARRVFFRAIHACPWSKRLWLDGFQKLSSILTLKELSDLQEVMRDKELNIRTDIYEILLEDETDI</sequence>
<feature type="compositionally biased region" description="Polar residues" evidence="4">
    <location>
        <begin position="73"/>
        <end position="86"/>
    </location>
</feature>
<name>A0AAQ3WUA4_PASNO</name>
<dbReference type="GO" id="GO:0006396">
    <property type="term" value="P:RNA processing"/>
    <property type="evidence" value="ECO:0007669"/>
    <property type="project" value="InterPro"/>
</dbReference>
<dbReference type="Proteomes" id="UP001341281">
    <property type="component" value="Chromosome 05"/>
</dbReference>
<keyword evidence="6" id="KW-1185">Reference proteome</keyword>
<dbReference type="AlphaFoldDB" id="A0AAQ3WUA4"/>
<dbReference type="Pfam" id="PF08424">
    <property type="entry name" value="NRDE-2"/>
    <property type="match status" value="1"/>
</dbReference>
<feature type="region of interest" description="Disordered" evidence="4">
    <location>
        <begin position="594"/>
        <end position="650"/>
    </location>
</feature>
<evidence type="ECO:0000313" key="5">
    <source>
        <dbReference type="EMBL" id="WVZ73446.1"/>
    </source>
</evidence>